<evidence type="ECO:0000256" key="3">
    <source>
        <dbReference type="ARBA" id="ARBA00022692"/>
    </source>
</evidence>
<keyword evidence="5 7" id="KW-0472">Membrane</keyword>
<keyword evidence="9" id="KW-1185">Reference proteome</keyword>
<evidence type="ECO:0000313" key="8">
    <source>
        <dbReference type="EMBL" id="GAO42182.1"/>
    </source>
</evidence>
<dbReference type="InterPro" id="IPR005171">
    <property type="entry name" value="Cyt_c_oxidase_su4_prok"/>
</dbReference>
<evidence type="ECO:0000256" key="2">
    <source>
        <dbReference type="ARBA" id="ARBA00022475"/>
    </source>
</evidence>
<accession>A0A0E9MWQ6</accession>
<sequence length="149" mass="17527">MQHTDNFQEITHHHDYDREASRKEVIRVTVILTVITLVELALGFWLMSIHQELMRHFIKGLICIFMLAKAFYIVGYFMHLKHELRNMIMTIVVPLLLFVWFIIAFLADGNSYKNLRNKYDPHHVEESKTKVDKPVHGEEHGAKKEGAIE</sequence>
<evidence type="ECO:0000313" key="9">
    <source>
        <dbReference type="Proteomes" id="UP000033121"/>
    </source>
</evidence>
<keyword evidence="4 7" id="KW-1133">Transmembrane helix</keyword>
<feature type="transmembrane region" description="Helical" evidence="7">
    <location>
        <begin position="84"/>
        <end position="107"/>
    </location>
</feature>
<evidence type="ECO:0000256" key="4">
    <source>
        <dbReference type="ARBA" id="ARBA00022989"/>
    </source>
</evidence>
<comment type="subcellular location">
    <subcellularLocation>
        <location evidence="1">Cell membrane</location>
        <topology evidence="1">Multi-pass membrane protein</topology>
    </subcellularLocation>
</comment>
<reference evidence="8 9" key="1">
    <citation type="submission" date="2015-04" db="EMBL/GenBank/DDBJ databases">
        <title>Whole genome shotgun sequence of Flavihumibacter petaseus NBRC 106054.</title>
        <authorList>
            <person name="Miyazawa S."/>
            <person name="Hosoyama A."/>
            <person name="Hashimoto M."/>
            <person name="Noguchi M."/>
            <person name="Tsuchikane K."/>
            <person name="Ohji S."/>
            <person name="Yamazoe A."/>
            <person name="Ichikawa N."/>
            <person name="Kimura A."/>
            <person name="Fujita N."/>
        </authorList>
    </citation>
    <scope>NUCLEOTIDE SEQUENCE [LARGE SCALE GENOMIC DNA]</scope>
    <source>
        <strain evidence="8 9">NBRC 106054</strain>
    </source>
</reference>
<dbReference type="GO" id="GO:0005886">
    <property type="term" value="C:plasma membrane"/>
    <property type="evidence" value="ECO:0007669"/>
    <property type="project" value="UniProtKB-SubCell"/>
</dbReference>
<evidence type="ECO:0000256" key="5">
    <source>
        <dbReference type="ARBA" id="ARBA00023136"/>
    </source>
</evidence>
<protein>
    <recommendedName>
        <fullName evidence="10">Cytochrome c oxidase subunit IV</fullName>
    </recommendedName>
</protein>
<comment type="caution">
    <text evidence="8">The sequence shown here is derived from an EMBL/GenBank/DDBJ whole genome shotgun (WGS) entry which is preliminary data.</text>
</comment>
<evidence type="ECO:0000256" key="7">
    <source>
        <dbReference type="SAM" id="Phobius"/>
    </source>
</evidence>
<organism evidence="8 9">
    <name type="scientific">Flavihumibacter petaseus NBRC 106054</name>
    <dbReference type="NCBI Taxonomy" id="1220578"/>
    <lineage>
        <taxon>Bacteria</taxon>
        <taxon>Pseudomonadati</taxon>
        <taxon>Bacteroidota</taxon>
        <taxon>Chitinophagia</taxon>
        <taxon>Chitinophagales</taxon>
        <taxon>Chitinophagaceae</taxon>
        <taxon>Flavihumibacter</taxon>
    </lineage>
</organism>
<dbReference type="RefSeq" id="WP_046367923.1">
    <property type="nucleotide sequence ID" value="NZ_BBWV01000001.1"/>
</dbReference>
<dbReference type="OrthoDB" id="981917at2"/>
<feature type="transmembrane region" description="Helical" evidence="7">
    <location>
        <begin position="25"/>
        <end position="45"/>
    </location>
</feature>
<gene>
    <name evidence="8" type="ORF">FPE01S_01_11950</name>
</gene>
<evidence type="ECO:0000256" key="6">
    <source>
        <dbReference type="SAM" id="MobiDB-lite"/>
    </source>
</evidence>
<dbReference type="Proteomes" id="UP000033121">
    <property type="component" value="Unassembled WGS sequence"/>
</dbReference>
<evidence type="ECO:0000256" key="1">
    <source>
        <dbReference type="ARBA" id="ARBA00004651"/>
    </source>
</evidence>
<dbReference type="STRING" id="1220578.FPE01S_01_11950"/>
<dbReference type="Pfam" id="PF03626">
    <property type="entry name" value="COX4_pro"/>
    <property type="match status" value="1"/>
</dbReference>
<dbReference type="AlphaFoldDB" id="A0A0E9MWQ6"/>
<feature type="transmembrane region" description="Helical" evidence="7">
    <location>
        <begin position="57"/>
        <end position="78"/>
    </location>
</feature>
<keyword evidence="3 7" id="KW-0812">Transmembrane</keyword>
<evidence type="ECO:0008006" key="10">
    <source>
        <dbReference type="Google" id="ProtNLM"/>
    </source>
</evidence>
<feature type="region of interest" description="Disordered" evidence="6">
    <location>
        <begin position="126"/>
        <end position="149"/>
    </location>
</feature>
<proteinExistence type="predicted"/>
<name>A0A0E9MWQ6_9BACT</name>
<keyword evidence="2" id="KW-1003">Cell membrane</keyword>
<dbReference type="EMBL" id="BBWV01000001">
    <property type="protein sequence ID" value="GAO42182.1"/>
    <property type="molecule type" value="Genomic_DNA"/>
</dbReference>